<protein>
    <submittedName>
        <fullName evidence="1">Uncharacterized protein</fullName>
    </submittedName>
</protein>
<dbReference type="Proteomes" id="UP000076502">
    <property type="component" value="Unassembled WGS sequence"/>
</dbReference>
<sequence length="50" mass="5692">MSTQLLLIGLENPRAETSDRRPIKEHLLFLADRNRCRSSFVSVPARDLAP</sequence>
<evidence type="ECO:0000313" key="2">
    <source>
        <dbReference type="Proteomes" id="UP000076502"/>
    </source>
</evidence>
<accession>A0A154PFR3</accession>
<name>A0A154PFR3_DUFNO</name>
<dbReference type="AlphaFoldDB" id="A0A154PFR3"/>
<keyword evidence="2" id="KW-1185">Reference proteome</keyword>
<proteinExistence type="predicted"/>
<organism evidence="1 2">
    <name type="scientific">Dufourea novaeangliae</name>
    <name type="common">Sweat bee</name>
    <dbReference type="NCBI Taxonomy" id="178035"/>
    <lineage>
        <taxon>Eukaryota</taxon>
        <taxon>Metazoa</taxon>
        <taxon>Ecdysozoa</taxon>
        <taxon>Arthropoda</taxon>
        <taxon>Hexapoda</taxon>
        <taxon>Insecta</taxon>
        <taxon>Pterygota</taxon>
        <taxon>Neoptera</taxon>
        <taxon>Endopterygota</taxon>
        <taxon>Hymenoptera</taxon>
        <taxon>Apocrita</taxon>
        <taxon>Aculeata</taxon>
        <taxon>Apoidea</taxon>
        <taxon>Anthophila</taxon>
        <taxon>Halictidae</taxon>
        <taxon>Rophitinae</taxon>
        <taxon>Dufourea</taxon>
    </lineage>
</organism>
<reference evidence="1 2" key="1">
    <citation type="submission" date="2015-07" db="EMBL/GenBank/DDBJ databases">
        <title>The genome of Dufourea novaeangliae.</title>
        <authorList>
            <person name="Pan H."/>
            <person name="Kapheim K."/>
        </authorList>
    </citation>
    <scope>NUCLEOTIDE SEQUENCE [LARGE SCALE GENOMIC DNA]</scope>
    <source>
        <strain evidence="1">0120121106</strain>
        <tissue evidence="1">Whole body</tissue>
    </source>
</reference>
<dbReference type="EMBL" id="KQ434896">
    <property type="protein sequence ID" value="KZC10703.1"/>
    <property type="molecule type" value="Genomic_DNA"/>
</dbReference>
<gene>
    <name evidence="1" type="ORF">WN55_02189</name>
</gene>
<evidence type="ECO:0000313" key="1">
    <source>
        <dbReference type="EMBL" id="KZC10703.1"/>
    </source>
</evidence>